<evidence type="ECO:0000256" key="2">
    <source>
        <dbReference type="ARBA" id="ARBA00022475"/>
    </source>
</evidence>
<dbReference type="AlphaFoldDB" id="A0A5C4W792"/>
<dbReference type="PANTHER" id="PTHR30250:SF11">
    <property type="entry name" value="O-ANTIGEN TRANSPORTER-RELATED"/>
    <property type="match status" value="1"/>
</dbReference>
<feature type="transmembrane region" description="Helical" evidence="6">
    <location>
        <begin position="391"/>
        <end position="413"/>
    </location>
</feature>
<feature type="transmembrane region" description="Helical" evidence="6">
    <location>
        <begin position="253"/>
        <end position="277"/>
    </location>
</feature>
<evidence type="ECO:0000313" key="7">
    <source>
        <dbReference type="EMBL" id="TNM44117.1"/>
    </source>
</evidence>
<dbReference type="GO" id="GO:0005886">
    <property type="term" value="C:plasma membrane"/>
    <property type="evidence" value="ECO:0007669"/>
    <property type="project" value="UniProtKB-SubCell"/>
</dbReference>
<feature type="transmembrane region" description="Helical" evidence="6">
    <location>
        <begin position="156"/>
        <end position="178"/>
    </location>
</feature>
<dbReference type="RefSeq" id="WP_139621798.1">
    <property type="nucleotide sequence ID" value="NZ_VDMP01000018.1"/>
</dbReference>
<keyword evidence="4 6" id="KW-1133">Transmembrane helix</keyword>
<evidence type="ECO:0000256" key="5">
    <source>
        <dbReference type="ARBA" id="ARBA00023136"/>
    </source>
</evidence>
<keyword evidence="2" id="KW-1003">Cell membrane</keyword>
<sequence length="423" mass="43403">MSDRTTAPGRGLTTVALIAVATLGVQAMTLLTGVVSARLLGVEGRGQLALIAAVSGLFARLTMGGSLPVTVSQLLARERLTARDGLRPFVPRWSLVALLPAVAAGTYAGWLLRDETPLLTTGLAAATAAMTYQGIASSLLGSALQGELASIRTVSLGAIMLAVPFPVALVLAVVTVGVDDALTIAAILVAAGVVGLVLNVRLLKPATGTPSTLDAREIRRTSRANFVAAVGTINGLGLDRNLVGAWLGTVALGFYAVGAAFATLSTIIGSGVASLLLPRLAATADDPAEQRRRIRTWLTTTAILLALLVGLLEAIVDPLIRLAFGEEFAPAIEIARWLILADGLLGFRRLPICVLQARGRGGVASSIEFAVTVVVVAGIAVAAVLGELVLVAVVMAVGGVLSLLLLGLTVCLCGPRALPRHRR</sequence>
<keyword evidence="8" id="KW-1185">Reference proteome</keyword>
<feature type="transmembrane region" description="Helical" evidence="6">
    <location>
        <begin position="93"/>
        <end position="112"/>
    </location>
</feature>
<comment type="caution">
    <text evidence="7">The sequence shown here is derived from an EMBL/GenBank/DDBJ whole genome shotgun (WGS) entry which is preliminary data.</text>
</comment>
<feature type="transmembrane region" description="Helical" evidence="6">
    <location>
        <begin position="118"/>
        <end position="144"/>
    </location>
</feature>
<keyword evidence="5 6" id="KW-0472">Membrane</keyword>
<evidence type="ECO:0000256" key="3">
    <source>
        <dbReference type="ARBA" id="ARBA00022692"/>
    </source>
</evidence>
<feature type="transmembrane region" description="Helical" evidence="6">
    <location>
        <begin position="48"/>
        <end position="72"/>
    </location>
</feature>
<keyword evidence="3 6" id="KW-0812">Transmembrane</keyword>
<evidence type="ECO:0000256" key="6">
    <source>
        <dbReference type="SAM" id="Phobius"/>
    </source>
</evidence>
<evidence type="ECO:0000256" key="1">
    <source>
        <dbReference type="ARBA" id="ARBA00004651"/>
    </source>
</evidence>
<feature type="transmembrane region" description="Helical" evidence="6">
    <location>
        <begin position="184"/>
        <end position="203"/>
    </location>
</feature>
<dbReference type="OrthoDB" id="3742808at2"/>
<name>A0A5C4W792_9ACTN</name>
<dbReference type="PANTHER" id="PTHR30250">
    <property type="entry name" value="PST FAMILY PREDICTED COLANIC ACID TRANSPORTER"/>
    <property type="match status" value="1"/>
</dbReference>
<dbReference type="Proteomes" id="UP000313231">
    <property type="component" value="Unassembled WGS sequence"/>
</dbReference>
<feature type="transmembrane region" description="Helical" evidence="6">
    <location>
        <begin position="367"/>
        <end position="385"/>
    </location>
</feature>
<gene>
    <name evidence="7" type="ORF">FHP29_05240</name>
</gene>
<feature type="transmembrane region" description="Helical" evidence="6">
    <location>
        <begin position="297"/>
        <end position="316"/>
    </location>
</feature>
<dbReference type="InterPro" id="IPR050833">
    <property type="entry name" value="Poly_Biosynth_Transport"/>
</dbReference>
<evidence type="ECO:0000313" key="8">
    <source>
        <dbReference type="Proteomes" id="UP000313231"/>
    </source>
</evidence>
<reference evidence="7 8" key="1">
    <citation type="journal article" date="2016" name="Int. J. Syst. Evol. Microbiol.">
        <title>Nocardioides albidus sp. nov., an actinobacterium isolated from garden soil.</title>
        <authorList>
            <person name="Singh H."/>
            <person name="Du J."/>
            <person name="Trinh H."/>
            <person name="Won K."/>
            <person name="Yang J.E."/>
            <person name="Yin C."/>
            <person name="Kook M."/>
            <person name="Yi T.H."/>
        </authorList>
    </citation>
    <scope>NUCLEOTIDE SEQUENCE [LARGE SCALE GENOMIC DNA]</scope>
    <source>
        <strain evidence="7 8">CCTCC AB 2015297</strain>
    </source>
</reference>
<proteinExistence type="predicted"/>
<feature type="transmembrane region" description="Helical" evidence="6">
    <location>
        <begin position="12"/>
        <end position="36"/>
    </location>
</feature>
<organism evidence="7 8">
    <name type="scientific">Nocardioides albidus</name>
    <dbReference type="NCBI Taxonomy" id="1517589"/>
    <lineage>
        <taxon>Bacteria</taxon>
        <taxon>Bacillati</taxon>
        <taxon>Actinomycetota</taxon>
        <taxon>Actinomycetes</taxon>
        <taxon>Propionibacteriales</taxon>
        <taxon>Nocardioidaceae</taxon>
        <taxon>Nocardioides</taxon>
    </lineage>
</organism>
<feature type="transmembrane region" description="Helical" evidence="6">
    <location>
        <begin position="224"/>
        <end position="247"/>
    </location>
</feature>
<protein>
    <recommendedName>
        <fullName evidence="9">Polysaccharide biosynthesis protein</fullName>
    </recommendedName>
</protein>
<accession>A0A5C4W792</accession>
<evidence type="ECO:0008006" key="9">
    <source>
        <dbReference type="Google" id="ProtNLM"/>
    </source>
</evidence>
<dbReference type="Pfam" id="PF13440">
    <property type="entry name" value="Polysacc_synt_3"/>
    <property type="match status" value="1"/>
</dbReference>
<comment type="subcellular location">
    <subcellularLocation>
        <location evidence="1">Cell membrane</location>
        <topology evidence="1">Multi-pass membrane protein</topology>
    </subcellularLocation>
</comment>
<evidence type="ECO:0000256" key="4">
    <source>
        <dbReference type="ARBA" id="ARBA00022989"/>
    </source>
</evidence>
<dbReference type="EMBL" id="VDMP01000018">
    <property type="protein sequence ID" value="TNM44117.1"/>
    <property type="molecule type" value="Genomic_DNA"/>
</dbReference>
<feature type="transmembrane region" description="Helical" evidence="6">
    <location>
        <begin position="328"/>
        <end position="347"/>
    </location>
</feature>